<dbReference type="RefSeq" id="WP_281804476.1">
    <property type="nucleotide sequence ID" value="NZ_BSDO01000001.1"/>
</dbReference>
<dbReference type="AlphaFoldDB" id="A0A9W6CIN5"/>
<keyword evidence="6" id="KW-1185">Reference proteome</keyword>
<dbReference type="InterPro" id="IPR027939">
    <property type="entry name" value="NMT1/THI5"/>
</dbReference>
<dbReference type="Pfam" id="PF09084">
    <property type="entry name" value="NMT1"/>
    <property type="match status" value="1"/>
</dbReference>
<dbReference type="EMBL" id="BSDO01000001">
    <property type="protein sequence ID" value="GLI20375.1"/>
    <property type="molecule type" value="Genomic_DNA"/>
</dbReference>
<evidence type="ECO:0000313" key="3">
    <source>
        <dbReference type="EMBL" id="GLI20375.1"/>
    </source>
</evidence>
<evidence type="ECO:0000313" key="6">
    <source>
        <dbReference type="Proteomes" id="UP001245370"/>
    </source>
</evidence>
<sequence length="331" mass="35235">MALGKTFGAWALGAASILLCSTLSAAAADKVTLLLNWYNYGEHAPFYLGIEKGYFPAEGIELSVEEGRGSGATVQAVAAGSATFGYADFGTMVKAAVKGAPIKAVGIMLQKSPMAVQGFADKNIRTPKDMIGKTVVYTPGDSFSQLWPALLKVNGIQDNQVKVITGDAATKRNAVISGQADFLLGNVNDQKPLIEEATGKPVYAMLFADFGVNTVNGSVIVRPDLLEKNPDLAKRFLRALQKSIAEAKSNPQAAVDAMLKVNPKAGKRETLLASWTVTLPLLHTALTEQKPPLWTDPKDISGTLDILSKYSGVDLDPAQGAKFYTNDFLPN</sequence>
<comment type="caution">
    <text evidence="3">The sequence shown here is derived from an EMBL/GenBank/DDBJ whole genome shotgun (WGS) entry which is preliminary data.</text>
</comment>
<dbReference type="PANTHER" id="PTHR31528:SF15">
    <property type="entry name" value="RIBOFLAVIN-BINDING PROTEIN RIBY"/>
    <property type="match status" value="1"/>
</dbReference>
<dbReference type="Gene3D" id="3.40.190.10">
    <property type="entry name" value="Periplasmic binding protein-like II"/>
    <property type="match status" value="2"/>
</dbReference>
<dbReference type="InterPro" id="IPR015168">
    <property type="entry name" value="SsuA/THI5"/>
</dbReference>
<accession>A0A9W6CIN5</accession>
<evidence type="ECO:0000313" key="4">
    <source>
        <dbReference type="EMBL" id="MDR6333870.1"/>
    </source>
</evidence>
<dbReference type="Proteomes" id="UP001144397">
    <property type="component" value="Unassembled WGS sequence"/>
</dbReference>
<feature type="chain" id="PRO_5040853437" evidence="1">
    <location>
        <begin position="28"/>
        <end position="331"/>
    </location>
</feature>
<evidence type="ECO:0000256" key="1">
    <source>
        <dbReference type="SAM" id="SignalP"/>
    </source>
</evidence>
<name>A0A9W6CIN5_XANFL</name>
<evidence type="ECO:0000313" key="5">
    <source>
        <dbReference type="Proteomes" id="UP001144397"/>
    </source>
</evidence>
<feature type="domain" description="SsuA/THI5-like" evidence="2">
    <location>
        <begin position="42"/>
        <end position="254"/>
    </location>
</feature>
<dbReference type="PANTHER" id="PTHR31528">
    <property type="entry name" value="4-AMINO-5-HYDROXYMETHYL-2-METHYLPYRIMIDINE PHOSPHATE SYNTHASE THI11-RELATED"/>
    <property type="match status" value="1"/>
</dbReference>
<dbReference type="GeneID" id="95760842"/>
<dbReference type="GO" id="GO:0009228">
    <property type="term" value="P:thiamine biosynthetic process"/>
    <property type="evidence" value="ECO:0007669"/>
    <property type="project" value="InterPro"/>
</dbReference>
<protein>
    <submittedName>
        <fullName evidence="4">NitT/TauT family transport system substrate-binding protein</fullName>
    </submittedName>
    <submittedName>
        <fullName evidence="3">Nitrate ABC transporter substrate-binding protein</fullName>
    </submittedName>
</protein>
<reference evidence="4 6" key="2">
    <citation type="submission" date="2023-07" db="EMBL/GenBank/DDBJ databases">
        <title>Genomic Encyclopedia of Type Strains, Phase IV (KMG-IV): sequencing the most valuable type-strain genomes for metagenomic binning, comparative biology and taxonomic classification.</title>
        <authorList>
            <person name="Goeker M."/>
        </authorList>
    </citation>
    <scope>NUCLEOTIDE SEQUENCE [LARGE SCALE GENOMIC DNA]</scope>
    <source>
        <strain evidence="4 6">DSM 338</strain>
    </source>
</reference>
<dbReference type="EMBL" id="JAVDPY010000003">
    <property type="protein sequence ID" value="MDR6333870.1"/>
    <property type="molecule type" value="Genomic_DNA"/>
</dbReference>
<proteinExistence type="predicted"/>
<organism evidence="3 5">
    <name type="scientific">Xanthobacter flavus</name>
    <dbReference type="NCBI Taxonomy" id="281"/>
    <lineage>
        <taxon>Bacteria</taxon>
        <taxon>Pseudomonadati</taxon>
        <taxon>Pseudomonadota</taxon>
        <taxon>Alphaproteobacteria</taxon>
        <taxon>Hyphomicrobiales</taxon>
        <taxon>Xanthobacteraceae</taxon>
        <taxon>Xanthobacter</taxon>
    </lineage>
</organism>
<reference evidence="3" key="1">
    <citation type="submission" date="2022-12" db="EMBL/GenBank/DDBJ databases">
        <title>Reference genome sequencing for broad-spectrum identification of bacterial and archaeal isolates by mass spectrometry.</title>
        <authorList>
            <person name="Sekiguchi Y."/>
            <person name="Tourlousse D.M."/>
        </authorList>
    </citation>
    <scope>NUCLEOTIDE SEQUENCE</scope>
    <source>
        <strain evidence="3">301</strain>
    </source>
</reference>
<evidence type="ECO:0000259" key="2">
    <source>
        <dbReference type="Pfam" id="PF09084"/>
    </source>
</evidence>
<feature type="signal peptide" evidence="1">
    <location>
        <begin position="1"/>
        <end position="27"/>
    </location>
</feature>
<gene>
    <name evidence="4" type="ORF">GGQ86_002340</name>
    <name evidence="3" type="ORF">XFLAVUS301_00490</name>
</gene>
<keyword evidence="1" id="KW-0732">Signal</keyword>
<dbReference type="Proteomes" id="UP001245370">
    <property type="component" value="Unassembled WGS sequence"/>
</dbReference>
<dbReference type="SUPFAM" id="SSF53850">
    <property type="entry name" value="Periplasmic binding protein-like II"/>
    <property type="match status" value="1"/>
</dbReference>